<organism evidence="1 2">
    <name type="scientific">Podila minutissima</name>
    <dbReference type="NCBI Taxonomy" id="64525"/>
    <lineage>
        <taxon>Eukaryota</taxon>
        <taxon>Fungi</taxon>
        <taxon>Fungi incertae sedis</taxon>
        <taxon>Mucoromycota</taxon>
        <taxon>Mortierellomycotina</taxon>
        <taxon>Mortierellomycetes</taxon>
        <taxon>Mortierellales</taxon>
        <taxon>Mortierellaceae</taxon>
        <taxon>Podila</taxon>
    </lineage>
</organism>
<reference evidence="1" key="1">
    <citation type="journal article" date="2020" name="Fungal Divers.">
        <title>Resolving the Mortierellaceae phylogeny through synthesis of multi-gene phylogenetics and phylogenomics.</title>
        <authorList>
            <person name="Vandepol N."/>
            <person name="Liber J."/>
            <person name="Desiro A."/>
            <person name="Na H."/>
            <person name="Kennedy M."/>
            <person name="Barry K."/>
            <person name="Grigoriev I.V."/>
            <person name="Miller A.N."/>
            <person name="O'Donnell K."/>
            <person name="Stajich J.E."/>
            <person name="Bonito G."/>
        </authorList>
    </citation>
    <scope>NUCLEOTIDE SEQUENCE</scope>
    <source>
        <strain evidence="1">NVP1</strain>
    </source>
</reference>
<keyword evidence="2" id="KW-1185">Reference proteome</keyword>
<dbReference type="SUPFAM" id="SSF82199">
    <property type="entry name" value="SET domain"/>
    <property type="match status" value="1"/>
</dbReference>
<evidence type="ECO:0000313" key="1">
    <source>
        <dbReference type="EMBL" id="KAF9324758.1"/>
    </source>
</evidence>
<gene>
    <name evidence="1" type="ORF">BG006_000266</name>
</gene>
<dbReference type="PANTHER" id="PTHR13271">
    <property type="entry name" value="UNCHARACTERIZED PUTATIVE METHYLTRANSFERASE"/>
    <property type="match status" value="1"/>
</dbReference>
<dbReference type="InterPro" id="IPR046341">
    <property type="entry name" value="SET_dom_sf"/>
</dbReference>
<sequence length="540" mass="60936">MPLLAQFQSWGRANGITTSLVPRTAEGMGIGLFVDMATDQNHQDTDSGDLLFVPYSLILSRSSILHQPCSDLATTIGTIGEDAITERLALVLFFLYERLILNHGSTPTKFAPYIAVLPEISTPITLDPELAQGYLAGTILLDSVCAKRKTLEAEYAQLSGNLGAFEHWPVKPTVADFIWADATVWSRVLSFQSQVKESENELELGDDLHMVPYLDFANHANQSNIRWQVDKQGLRVWGNEHLTLTEDAKEPEVFLSYGEKPNTELLFLYGFTLKDNPTKFLTFSMPMDEEDPYYMPKVHTLMRQGIPPRITLYVERSGTTTDLVELCSGLWITRESLYLLWIYSLNEEDGLSALIEEPEVKVCVPHENLAEDNEEPEGVDLEDEEDIGRLIMTIQGHQILSNEQLEAIVPKLQIYPVLMLRASVMVTTRVEHYVERIMESGDKVQMTEDVEAVRAVNYESVDGVEPVKPSPTLPQPEENQEELLELGPHVACLVLMMKNYRVEEMKTLVRIGNLLGEGQAKALEENEFIQEYLAKMQVQE</sequence>
<comment type="caution">
    <text evidence="1">The sequence shown here is derived from an EMBL/GenBank/DDBJ whole genome shotgun (WGS) entry which is preliminary data.</text>
</comment>
<dbReference type="EMBL" id="JAAAUY010001033">
    <property type="protein sequence ID" value="KAF9324758.1"/>
    <property type="molecule type" value="Genomic_DNA"/>
</dbReference>
<dbReference type="AlphaFoldDB" id="A0A9P5VHT2"/>
<dbReference type="GO" id="GO:0016279">
    <property type="term" value="F:protein-lysine N-methyltransferase activity"/>
    <property type="evidence" value="ECO:0007669"/>
    <property type="project" value="TreeGrafter"/>
</dbReference>
<proteinExistence type="predicted"/>
<accession>A0A9P5VHT2</accession>
<protein>
    <recommendedName>
        <fullName evidence="3">SET domain-containing protein</fullName>
    </recommendedName>
</protein>
<dbReference type="CDD" id="cd10527">
    <property type="entry name" value="SET_LSMT"/>
    <property type="match status" value="1"/>
</dbReference>
<dbReference type="Gene3D" id="3.90.1410.10">
    <property type="entry name" value="set domain protein methyltransferase, domain 1"/>
    <property type="match status" value="1"/>
</dbReference>
<name>A0A9P5VHT2_9FUNG</name>
<dbReference type="InterPro" id="IPR050600">
    <property type="entry name" value="SETD3_SETD6_MTase"/>
</dbReference>
<dbReference type="Proteomes" id="UP000696485">
    <property type="component" value="Unassembled WGS sequence"/>
</dbReference>
<evidence type="ECO:0000313" key="2">
    <source>
        <dbReference type="Proteomes" id="UP000696485"/>
    </source>
</evidence>
<evidence type="ECO:0008006" key="3">
    <source>
        <dbReference type="Google" id="ProtNLM"/>
    </source>
</evidence>